<dbReference type="InterPro" id="IPR046909">
    <property type="entry name" value="cREC_REC"/>
</dbReference>
<evidence type="ECO:0000313" key="2">
    <source>
        <dbReference type="EMBL" id="TCN65641.1"/>
    </source>
</evidence>
<comment type="caution">
    <text evidence="2">The sequence shown here is derived from an EMBL/GenBank/DDBJ whole genome shotgun (WGS) entry which is preliminary data.</text>
</comment>
<evidence type="ECO:0000313" key="3">
    <source>
        <dbReference type="Proteomes" id="UP000294830"/>
    </source>
</evidence>
<keyword evidence="3" id="KW-1185">Reference proteome</keyword>
<dbReference type="EMBL" id="SLWB01000010">
    <property type="protein sequence ID" value="TCN65641.1"/>
    <property type="molecule type" value="Genomic_DNA"/>
</dbReference>
<dbReference type="Proteomes" id="UP000294830">
    <property type="component" value="Unassembled WGS sequence"/>
</dbReference>
<dbReference type="OrthoDB" id="709829at2"/>
<reference evidence="2 3" key="1">
    <citation type="submission" date="2019-03" db="EMBL/GenBank/DDBJ databases">
        <title>Genomic Encyclopedia of Archaeal and Bacterial Type Strains, Phase II (KMG-II): from individual species to whole genera.</title>
        <authorList>
            <person name="Goeker M."/>
        </authorList>
    </citation>
    <scope>NUCLEOTIDE SEQUENCE [LARGE SCALE GENOMIC DNA]</scope>
    <source>
        <strain evidence="2 3">RL-C</strain>
    </source>
</reference>
<organism evidence="2 3">
    <name type="scientific">Acetobacteroides hydrogenigenes</name>
    <dbReference type="NCBI Taxonomy" id="979970"/>
    <lineage>
        <taxon>Bacteria</taxon>
        <taxon>Pseudomonadati</taxon>
        <taxon>Bacteroidota</taxon>
        <taxon>Bacteroidia</taxon>
        <taxon>Bacteroidales</taxon>
        <taxon>Rikenellaceae</taxon>
        <taxon>Acetobacteroides</taxon>
    </lineage>
</organism>
<evidence type="ECO:0000259" key="1">
    <source>
        <dbReference type="Pfam" id="PF20274"/>
    </source>
</evidence>
<protein>
    <recommendedName>
        <fullName evidence="1">Cyclic-phosphate processing Receiver domain-containing protein</fullName>
    </recommendedName>
</protein>
<feature type="domain" description="Cyclic-phosphate processing Receiver" evidence="1">
    <location>
        <begin position="4"/>
        <end position="121"/>
    </location>
</feature>
<name>A0A4R2EBP0_9BACT</name>
<dbReference type="Pfam" id="PF20274">
    <property type="entry name" value="cREC_REC"/>
    <property type="match status" value="1"/>
</dbReference>
<dbReference type="RefSeq" id="WP_131839630.1">
    <property type="nucleotide sequence ID" value="NZ_SLWB01000010.1"/>
</dbReference>
<accession>A0A4R2EBP0</accession>
<proteinExistence type="predicted"/>
<gene>
    <name evidence="2" type="ORF">CLV25_11030</name>
</gene>
<dbReference type="AlphaFoldDB" id="A0A4R2EBP0"/>
<sequence>MKTYKVLLDDYRNPEDVYYLTHDEVYLEQGWLVVRSFEELTANISGYYHRGAFPYLVSFDSAISTMHLSRDSGSVETFVEKTAVDCACWLAEYVAKYALELPEVRVHSSDDEAAKSILKVFDAFKEKK</sequence>